<keyword evidence="2" id="KW-0238">DNA-binding</keyword>
<keyword evidence="1" id="KW-0805">Transcription regulation</keyword>
<gene>
    <name evidence="5" type="ORF">WKW82_05260</name>
</gene>
<dbReference type="RefSeq" id="WP_340341194.1">
    <property type="nucleotide sequence ID" value="NZ_JBBKZT010000002.1"/>
</dbReference>
<dbReference type="SUPFAM" id="SSF46785">
    <property type="entry name" value="Winged helix' DNA-binding domain"/>
    <property type="match status" value="1"/>
</dbReference>
<dbReference type="InterPro" id="IPR012318">
    <property type="entry name" value="HTH_CRP"/>
</dbReference>
<evidence type="ECO:0000313" key="5">
    <source>
        <dbReference type="EMBL" id="MEJ8846041.1"/>
    </source>
</evidence>
<dbReference type="EMBL" id="JBBKZT010000002">
    <property type="protein sequence ID" value="MEJ8846041.1"/>
    <property type="molecule type" value="Genomic_DNA"/>
</dbReference>
<dbReference type="InterPro" id="IPR036390">
    <property type="entry name" value="WH_DNA-bd_sf"/>
</dbReference>
<evidence type="ECO:0000313" key="6">
    <source>
        <dbReference type="Proteomes" id="UP001385892"/>
    </source>
</evidence>
<sequence length="232" mass="25290">MTNARNSLIAGLPLPDQERLLAVCEPVTLVLSEVLCESGTLTTHVFFPTEGFVSLVSVIDQSPGVEVGMIGKEGMLGAQLALGISVTPLRALVQGRGAALCITTPAFRTLLKHSPALQQSMHRYVYVLMKQLATSSACLRFHMIEPRLARWLLMSQDRAESARFRVTQEFLAYMLGVRRAGITAAAGALQRSGLINYSRGDIEVLDRRGLEAAACGCYAAERTTYDEFLGER</sequence>
<evidence type="ECO:0000256" key="1">
    <source>
        <dbReference type="ARBA" id="ARBA00023015"/>
    </source>
</evidence>
<dbReference type="PANTHER" id="PTHR24567">
    <property type="entry name" value="CRP FAMILY TRANSCRIPTIONAL REGULATORY PROTEIN"/>
    <property type="match status" value="1"/>
</dbReference>
<protein>
    <submittedName>
        <fullName evidence="5">Crp/Fnr family transcriptional regulator</fullName>
    </submittedName>
</protein>
<proteinExistence type="predicted"/>
<evidence type="ECO:0000256" key="3">
    <source>
        <dbReference type="ARBA" id="ARBA00023163"/>
    </source>
</evidence>
<dbReference type="Gene3D" id="1.10.10.10">
    <property type="entry name" value="Winged helix-like DNA-binding domain superfamily/Winged helix DNA-binding domain"/>
    <property type="match status" value="1"/>
</dbReference>
<evidence type="ECO:0000256" key="2">
    <source>
        <dbReference type="ARBA" id="ARBA00023125"/>
    </source>
</evidence>
<dbReference type="Gene3D" id="2.60.120.10">
    <property type="entry name" value="Jelly Rolls"/>
    <property type="match status" value="1"/>
</dbReference>
<dbReference type="CDD" id="cd00038">
    <property type="entry name" value="CAP_ED"/>
    <property type="match status" value="1"/>
</dbReference>
<dbReference type="SUPFAM" id="SSF51206">
    <property type="entry name" value="cAMP-binding domain-like"/>
    <property type="match status" value="1"/>
</dbReference>
<dbReference type="Proteomes" id="UP001385892">
    <property type="component" value="Unassembled WGS sequence"/>
</dbReference>
<name>A0ABU8WEW7_9BURK</name>
<dbReference type="InterPro" id="IPR036388">
    <property type="entry name" value="WH-like_DNA-bd_sf"/>
</dbReference>
<comment type="caution">
    <text evidence="5">The sequence shown here is derived from an EMBL/GenBank/DDBJ whole genome shotgun (WGS) entry which is preliminary data.</text>
</comment>
<feature type="domain" description="Cyclic nucleotide-binding" evidence="4">
    <location>
        <begin position="8"/>
        <end position="126"/>
    </location>
</feature>
<dbReference type="PANTHER" id="PTHR24567:SF74">
    <property type="entry name" value="HTH-TYPE TRANSCRIPTIONAL REGULATOR ARCR"/>
    <property type="match status" value="1"/>
</dbReference>
<evidence type="ECO:0000259" key="4">
    <source>
        <dbReference type="SMART" id="SM00100"/>
    </source>
</evidence>
<dbReference type="InterPro" id="IPR014710">
    <property type="entry name" value="RmlC-like_jellyroll"/>
</dbReference>
<dbReference type="InterPro" id="IPR018490">
    <property type="entry name" value="cNMP-bd_dom_sf"/>
</dbReference>
<keyword evidence="6" id="KW-1185">Reference proteome</keyword>
<accession>A0ABU8WEW7</accession>
<organism evidence="5 6">
    <name type="scientific">Variovorax rhizosphaerae</name>
    <dbReference type="NCBI Taxonomy" id="1836200"/>
    <lineage>
        <taxon>Bacteria</taxon>
        <taxon>Pseudomonadati</taxon>
        <taxon>Pseudomonadota</taxon>
        <taxon>Betaproteobacteria</taxon>
        <taxon>Burkholderiales</taxon>
        <taxon>Comamonadaceae</taxon>
        <taxon>Variovorax</taxon>
    </lineage>
</organism>
<keyword evidence="3" id="KW-0804">Transcription</keyword>
<reference evidence="5 6" key="1">
    <citation type="submission" date="2024-03" db="EMBL/GenBank/DDBJ databases">
        <title>Novel species of the genus Variovorax.</title>
        <authorList>
            <person name="Liu Q."/>
            <person name="Xin Y.-H."/>
        </authorList>
    </citation>
    <scope>NUCLEOTIDE SEQUENCE [LARGE SCALE GENOMIC DNA]</scope>
    <source>
        <strain evidence="5 6">KACC 18900</strain>
    </source>
</reference>
<dbReference type="InterPro" id="IPR050397">
    <property type="entry name" value="Env_Response_Regulators"/>
</dbReference>
<dbReference type="Pfam" id="PF13545">
    <property type="entry name" value="HTH_Crp_2"/>
    <property type="match status" value="1"/>
</dbReference>
<dbReference type="SMART" id="SM00100">
    <property type="entry name" value="cNMP"/>
    <property type="match status" value="1"/>
</dbReference>
<dbReference type="InterPro" id="IPR000595">
    <property type="entry name" value="cNMP-bd_dom"/>
</dbReference>